<gene>
    <name evidence="2" type="ORF">MOC_0852</name>
</gene>
<accession>A0A089NMK4</accession>
<evidence type="ECO:0000313" key="3">
    <source>
        <dbReference type="Proteomes" id="UP000029492"/>
    </source>
</evidence>
<dbReference type="Proteomes" id="UP000029492">
    <property type="component" value="Chromosome"/>
</dbReference>
<dbReference type="HOGENOM" id="CLU_2880732_0_0_5"/>
<protein>
    <submittedName>
        <fullName evidence="2">Protein of unassigned function</fullName>
    </submittedName>
</protein>
<keyword evidence="3" id="KW-1185">Reference proteome</keyword>
<dbReference type="RefSeq" id="WP_148311214.1">
    <property type="nucleotide sequence ID" value="NZ_CP003811.1"/>
</dbReference>
<sequence length="63" mass="6558">MISARAQAIACLGLRTATKKQHVAEHAADRRSGNWGARGLSQASASENDAAPRSKAASKEEAP</sequence>
<evidence type="ECO:0000313" key="2">
    <source>
        <dbReference type="EMBL" id="AIQ88607.1"/>
    </source>
</evidence>
<organism evidence="2 3">
    <name type="scientific">Methylobacterium oryzae CBMB20</name>
    <dbReference type="NCBI Taxonomy" id="693986"/>
    <lineage>
        <taxon>Bacteria</taxon>
        <taxon>Pseudomonadati</taxon>
        <taxon>Pseudomonadota</taxon>
        <taxon>Alphaproteobacteria</taxon>
        <taxon>Hyphomicrobiales</taxon>
        <taxon>Methylobacteriaceae</taxon>
        <taxon>Methylobacterium</taxon>
    </lineage>
</organism>
<evidence type="ECO:0000256" key="1">
    <source>
        <dbReference type="SAM" id="MobiDB-lite"/>
    </source>
</evidence>
<dbReference type="AlphaFoldDB" id="A0A089NMK4"/>
<name>A0A089NMK4_9HYPH</name>
<dbReference type="KEGG" id="mor:MOC_0852"/>
<feature type="region of interest" description="Disordered" evidence="1">
    <location>
        <begin position="18"/>
        <end position="63"/>
    </location>
</feature>
<dbReference type="EMBL" id="CP003811">
    <property type="protein sequence ID" value="AIQ88607.1"/>
    <property type="molecule type" value="Genomic_DNA"/>
</dbReference>
<reference evidence="2 3" key="1">
    <citation type="journal article" date="2014" name="PLoS ONE">
        <title>Genome Information of Methylobacterium oryzae, a Plant-Probiotic Methylotroph in the Phyllosphere.</title>
        <authorList>
            <person name="Kwak M.J."/>
            <person name="Jeong H."/>
            <person name="Madhaiyan M."/>
            <person name="Lee Y."/>
            <person name="Sa T.M."/>
            <person name="Oh T.K."/>
            <person name="Kim J.F."/>
        </authorList>
    </citation>
    <scope>NUCLEOTIDE SEQUENCE [LARGE SCALE GENOMIC DNA]</scope>
    <source>
        <strain evidence="2 3">CBMB20</strain>
    </source>
</reference>
<feature type="compositionally biased region" description="Basic and acidic residues" evidence="1">
    <location>
        <begin position="22"/>
        <end position="32"/>
    </location>
</feature>
<dbReference type="STRING" id="693986.MOC_0852"/>
<proteinExistence type="predicted"/>